<sequence>MEKYLEYSKEIINQLKEKYKTCDFQFRLEKSNVKVSVFFVLTNSSNLSEENLWENISKEIALKYQSKLETVYEKWNLYIIYVTIDITSKELKNKIENDKFSSRKIVEDSYDREFNDYEANRLIVKHITNSDLKEIVEATQEVTISAYIPKNEKLWKLLSDEEKLIGDRKAQEAFIKKINTI</sequence>
<dbReference type="EMBL" id="JAJNAY010000001">
    <property type="protein sequence ID" value="MCD1118110.1"/>
    <property type="molecule type" value="Genomic_DNA"/>
</dbReference>
<evidence type="ECO:0000313" key="2">
    <source>
        <dbReference type="Proteomes" id="UP001108025"/>
    </source>
</evidence>
<evidence type="ECO:0000313" key="1">
    <source>
        <dbReference type="EMBL" id="MCD1118110.1"/>
    </source>
</evidence>
<dbReference type="Pfam" id="PF20289">
    <property type="entry name" value="MComp1"/>
    <property type="match status" value="1"/>
</dbReference>
<dbReference type="RefSeq" id="WP_230670416.1">
    <property type="nucleotide sequence ID" value="NZ_JAJNAY010000001.1"/>
</dbReference>
<comment type="caution">
    <text evidence="1">The sequence shown here is derived from an EMBL/GenBank/DDBJ whole genome shotgun (WGS) entry which is preliminary data.</text>
</comment>
<keyword evidence="2" id="KW-1185">Reference proteome</keyword>
<proteinExistence type="predicted"/>
<organism evidence="1 2">
    <name type="scientific">Chryseobacterium turcicum</name>
    <dbReference type="NCBI Taxonomy" id="2898076"/>
    <lineage>
        <taxon>Bacteria</taxon>
        <taxon>Pseudomonadati</taxon>
        <taxon>Bacteroidota</taxon>
        <taxon>Flavobacteriia</taxon>
        <taxon>Flavobacteriales</taxon>
        <taxon>Weeksellaceae</taxon>
        <taxon>Chryseobacterium group</taxon>
        <taxon>Chryseobacterium</taxon>
    </lineage>
</organism>
<dbReference type="Proteomes" id="UP001108025">
    <property type="component" value="Unassembled WGS sequence"/>
</dbReference>
<accession>A0A9Q3YZC8</accession>
<reference evidence="1" key="1">
    <citation type="submission" date="2021-11" db="EMBL/GenBank/DDBJ databases">
        <title>Description of novel Chryseobacterium species.</title>
        <authorList>
            <person name="Saticioglu I.B."/>
            <person name="Ay H."/>
            <person name="Altun S."/>
            <person name="Duman M."/>
        </authorList>
    </citation>
    <scope>NUCLEOTIDE SEQUENCE</scope>
    <source>
        <strain evidence="1">C-17</strain>
    </source>
</reference>
<dbReference type="InterPro" id="IPR046905">
    <property type="entry name" value="ABC-3C_MC1"/>
</dbReference>
<dbReference type="AlphaFoldDB" id="A0A9Q3YZC8"/>
<protein>
    <submittedName>
        <fullName evidence="1">Uncharacterized protein</fullName>
    </submittedName>
</protein>
<gene>
    <name evidence="1" type="ORF">LO744_14705</name>
</gene>
<name>A0A9Q3YZC8_9FLAO</name>